<name>A0A0A9CK09_ARUDO</name>
<feature type="region of interest" description="Disordered" evidence="1">
    <location>
        <begin position="61"/>
        <end position="88"/>
    </location>
</feature>
<dbReference type="AlphaFoldDB" id="A0A0A9CK09"/>
<dbReference type="EMBL" id="GBRH01223097">
    <property type="protein sequence ID" value="JAD74798.1"/>
    <property type="molecule type" value="Transcribed_RNA"/>
</dbReference>
<reference evidence="2" key="2">
    <citation type="journal article" date="2015" name="Data Brief">
        <title>Shoot transcriptome of the giant reed, Arundo donax.</title>
        <authorList>
            <person name="Barrero R.A."/>
            <person name="Guerrero F.D."/>
            <person name="Moolhuijzen P."/>
            <person name="Goolsby J.A."/>
            <person name="Tidwell J."/>
            <person name="Bellgard S.E."/>
            <person name="Bellgard M.I."/>
        </authorList>
    </citation>
    <scope>NUCLEOTIDE SEQUENCE</scope>
    <source>
        <tissue evidence="2">Shoot tissue taken approximately 20 cm above the soil surface</tissue>
    </source>
</reference>
<accession>A0A0A9CK09</accession>
<sequence length="137" mass="15283">MQQSTCGHLSPPINNVCPSRPCVLHLQTASPSSGSRPRSCYLTPLRRCCLSHASICLLSHPPPQAWSSHPNPSVSTTPRPKPRQDPSIDTTLQLRLSKIEEVSNAQFLLVPDLRLFVFGPFEMCSSRESKRYPFVFP</sequence>
<reference evidence="2" key="1">
    <citation type="submission" date="2014-09" db="EMBL/GenBank/DDBJ databases">
        <authorList>
            <person name="Magalhaes I.L.F."/>
            <person name="Oliveira U."/>
            <person name="Santos F.R."/>
            <person name="Vidigal T.H.D.A."/>
            <person name="Brescovit A.D."/>
            <person name="Santos A.J."/>
        </authorList>
    </citation>
    <scope>NUCLEOTIDE SEQUENCE</scope>
    <source>
        <tissue evidence="2">Shoot tissue taken approximately 20 cm above the soil surface</tissue>
    </source>
</reference>
<organism evidence="2">
    <name type="scientific">Arundo donax</name>
    <name type="common">Giant reed</name>
    <name type="synonym">Donax arundinaceus</name>
    <dbReference type="NCBI Taxonomy" id="35708"/>
    <lineage>
        <taxon>Eukaryota</taxon>
        <taxon>Viridiplantae</taxon>
        <taxon>Streptophyta</taxon>
        <taxon>Embryophyta</taxon>
        <taxon>Tracheophyta</taxon>
        <taxon>Spermatophyta</taxon>
        <taxon>Magnoliopsida</taxon>
        <taxon>Liliopsida</taxon>
        <taxon>Poales</taxon>
        <taxon>Poaceae</taxon>
        <taxon>PACMAD clade</taxon>
        <taxon>Arundinoideae</taxon>
        <taxon>Arundineae</taxon>
        <taxon>Arundo</taxon>
    </lineage>
</organism>
<evidence type="ECO:0000256" key="1">
    <source>
        <dbReference type="SAM" id="MobiDB-lite"/>
    </source>
</evidence>
<evidence type="ECO:0000313" key="2">
    <source>
        <dbReference type="EMBL" id="JAD74798.1"/>
    </source>
</evidence>
<proteinExistence type="predicted"/>
<feature type="compositionally biased region" description="Polar residues" evidence="1">
    <location>
        <begin position="65"/>
        <end position="78"/>
    </location>
</feature>
<protein>
    <submittedName>
        <fullName evidence="2">Uncharacterized protein</fullName>
    </submittedName>
</protein>